<dbReference type="InParanoid" id="A0A0D0B305"/>
<dbReference type="HOGENOM" id="CLU_1705418_0_0_1"/>
<accession>A0A0D0B305</accession>
<reference evidence="1 2" key="1">
    <citation type="submission" date="2014-04" db="EMBL/GenBank/DDBJ databases">
        <authorList>
            <consortium name="DOE Joint Genome Institute"/>
            <person name="Kuo A."/>
            <person name="Ruytinx J."/>
            <person name="Rineau F."/>
            <person name="Colpaert J."/>
            <person name="Kohler A."/>
            <person name="Nagy L.G."/>
            <person name="Floudas D."/>
            <person name="Copeland A."/>
            <person name="Barry K.W."/>
            <person name="Cichocki N."/>
            <person name="Veneault-Fourrey C."/>
            <person name="LaButti K."/>
            <person name="Lindquist E.A."/>
            <person name="Lipzen A."/>
            <person name="Lundell T."/>
            <person name="Morin E."/>
            <person name="Murat C."/>
            <person name="Sun H."/>
            <person name="Tunlid A."/>
            <person name="Henrissat B."/>
            <person name="Grigoriev I.V."/>
            <person name="Hibbett D.S."/>
            <person name="Martin F."/>
            <person name="Nordberg H.P."/>
            <person name="Cantor M.N."/>
            <person name="Hua S.X."/>
        </authorList>
    </citation>
    <scope>NUCLEOTIDE SEQUENCE [LARGE SCALE GENOMIC DNA]</scope>
    <source>
        <strain evidence="1 2">UH-Slu-Lm8-n1</strain>
    </source>
</reference>
<dbReference type="AlphaFoldDB" id="A0A0D0B305"/>
<name>A0A0D0B305_9AGAM</name>
<keyword evidence="2" id="KW-1185">Reference proteome</keyword>
<gene>
    <name evidence="1" type="ORF">CY34DRAFT_632918</name>
</gene>
<reference evidence="2" key="2">
    <citation type="submission" date="2015-01" db="EMBL/GenBank/DDBJ databases">
        <title>Evolutionary Origins and Diversification of the Mycorrhizal Mutualists.</title>
        <authorList>
            <consortium name="DOE Joint Genome Institute"/>
            <consortium name="Mycorrhizal Genomics Consortium"/>
            <person name="Kohler A."/>
            <person name="Kuo A."/>
            <person name="Nagy L.G."/>
            <person name="Floudas D."/>
            <person name="Copeland A."/>
            <person name="Barry K.W."/>
            <person name="Cichocki N."/>
            <person name="Veneault-Fourrey C."/>
            <person name="LaButti K."/>
            <person name="Lindquist E.A."/>
            <person name="Lipzen A."/>
            <person name="Lundell T."/>
            <person name="Morin E."/>
            <person name="Murat C."/>
            <person name="Riley R."/>
            <person name="Ohm R."/>
            <person name="Sun H."/>
            <person name="Tunlid A."/>
            <person name="Henrissat B."/>
            <person name="Grigoriev I.V."/>
            <person name="Hibbett D.S."/>
            <person name="Martin F."/>
        </authorList>
    </citation>
    <scope>NUCLEOTIDE SEQUENCE [LARGE SCALE GENOMIC DNA]</scope>
    <source>
        <strain evidence="2">UH-Slu-Lm8-n1</strain>
    </source>
</reference>
<evidence type="ECO:0000313" key="1">
    <source>
        <dbReference type="EMBL" id="KIK44384.1"/>
    </source>
</evidence>
<dbReference type="Proteomes" id="UP000054485">
    <property type="component" value="Unassembled WGS sequence"/>
</dbReference>
<dbReference type="EMBL" id="KN835191">
    <property type="protein sequence ID" value="KIK44384.1"/>
    <property type="molecule type" value="Genomic_DNA"/>
</dbReference>
<dbReference type="OrthoDB" id="10470932at2759"/>
<protein>
    <submittedName>
        <fullName evidence="1">Uncharacterized protein</fullName>
    </submittedName>
</protein>
<sequence length="154" mass="17115">MRLTHRSPRAKGDCDCPLLCGSTKLNLGLGFYPLYVSAPKHLHWALWRFEVHRIIQSDFRVSHRCVISVPLTLASCASLPCVLFALPEGEARLMGPSNGVCEVHGATSTLPVYRDLSTSLHSVVICCDVFEGCLLEMYLWISTLISLDSRPQWG</sequence>
<proteinExistence type="predicted"/>
<evidence type="ECO:0000313" key="2">
    <source>
        <dbReference type="Proteomes" id="UP000054485"/>
    </source>
</evidence>
<organism evidence="1 2">
    <name type="scientific">Suillus luteus UH-Slu-Lm8-n1</name>
    <dbReference type="NCBI Taxonomy" id="930992"/>
    <lineage>
        <taxon>Eukaryota</taxon>
        <taxon>Fungi</taxon>
        <taxon>Dikarya</taxon>
        <taxon>Basidiomycota</taxon>
        <taxon>Agaricomycotina</taxon>
        <taxon>Agaricomycetes</taxon>
        <taxon>Agaricomycetidae</taxon>
        <taxon>Boletales</taxon>
        <taxon>Suillineae</taxon>
        <taxon>Suillaceae</taxon>
        <taxon>Suillus</taxon>
    </lineage>
</organism>